<evidence type="ECO:0000256" key="2">
    <source>
        <dbReference type="ARBA" id="ARBA00022741"/>
    </source>
</evidence>
<name>A0A1G6Q411_9BURK</name>
<accession>A0A1G6Q411</accession>
<evidence type="ECO:0000256" key="1">
    <source>
        <dbReference type="ARBA" id="ARBA00006914"/>
    </source>
</evidence>
<comment type="similarity">
    <text evidence="1">Belongs to the AAA ATPase family.</text>
</comment>
<keyword evidence="2" id="KW-0547">Nucleotide-binding</keyword>
<dbReference type="InterPro" id="IPR003959">
    <property type="entry name" value="ATPase_AAA_core"/>
</dbReference>
<dbReference type="InterPro" id="IPR003593">
    <property type="entry name" value="AAA+_ATPase"/>
</dbReference>
<dbReference type="SMART" id="SM00382">
    <property type="entry name" value="AAA"/>
    <property type="match status" value="2"/>
</dbReference>
<evidence type="ECO:0000259" key="4">
    <source>
        <dbReference type="SMART" id="SM00382"/>
    </source>
</evidence>
<keyword evidence="3" id="KW-0067">ATP-binding</keyword>
<evidence type="ECO:0000313" key="5">
    <source>
        <dbReference type="EMBL" id="SDC86496.1"/>
    </source>
</evidence>
<dbReference type="PANTHER" id="PTHR23073">
    <property type="entry name" value="26S PROTEASOME REGULATORY SUBUNIT"/>
    <property type="match status" value="1"/>
</dbReference>
<dbReference type="GO" id="GO:0005524">
    <property type="term" value="F:ATP binding"/>
    <property type="evidence" value="ECO:0007669"/>
    <property type="project" value="UniProtKB-KW"/>
</dbReference>
<feature type="domain" description="AAA+ ATPase" evidence="4">
    <location>
        <begin position="250"/>
        <end position="382"/>
    </location>
</feature>
<dbReference type="InterPro" id="IPR050221">
    <property type="entry name" value="26S_Proteasome_ATPase"/>
</dbReference>
<feature type="domain" description="AAA+ ATPase" evidence="4">
    <location>
        <begin position="490"/>
        <end position="619"/>
    </location>
</feature>
<evidence type="ECO:0000313" key="6">
    <source>
        <dbReference type="Proteomes" id="UP000198908"/>
    </source>
</evidence>
<dbReference type="RefSeq" id="WP_091997424.1">
    <property type="nucleotide sequence ID" value="NZ_FMYQ01000011.1"/>
</dbReference>
<dbReference type="STRING" id="416944.SAMN05421548_11161"/>
<sequence>MKRRRTTAICRNAASMIDPVVKLWLLRLLVPLGGQRNGMRRGSLRVEQLADIFSLHALQGDDRGESDENRVAAHLRRLYREMEGTTPEFAGNGTFARNLDRLEALVGLTRTDRKILEFVVMLKSESVLEETSDLLGALSFTRVFHTLSVVLDLPADEIRRRLGPRNLLARSGLVSLSMIGNGTLDHRLDLLSGSFADHMRTSDADPLHLLRDTVVPASPARLALADYEHIGEWLEVLQPYLRRSLESGRAGVNIFVYGPPGTGKTELAKTLAQTIGCELFEVASQDDDGDPVDGDARLRAFRAAQSFFGERRALLLFDEVEDVFNGDDAWRRRGTAQARKAWINRMLESNRVPALWVSNSVDCLDNAFIRRFDMVIELPVPPKRQRCKIIGMTSGDLLEPAAIERLAGSEVLAPAVVTRVASVVRTIRDELGAERAGAAMERLINGTLKAQSQELVEAGERACLPKTYDAAFIRADSDLVAVAAGLGAHRSGRLCLYGPPGTGKTAFGQWLAQRLDAPLIVKRASDLLSKWLGENEKNIASAFREAANEEAILLIDEVDGFLRDRRGAARSWEVTAVNEMLTQMERFQGIFIASTNLIVDFDPAALRRFDLKVKFDYLAPEQAWCLLERQLAALELPQAGPGLRSRLDRLGTLTPGDFAAVARRQRFLALASAEAFVEALEKECAMKEVRPAAIGFV</sequence>
<gene>
    <name evidence="5" type="ORF">SAMN05421548_11161</name>
</gene>
<proteinExistence type="inferred from homology"/>
<dbReference type="AlphaFoldDB" id="A0A1G6Q411"/>
<keyword evidence="6" id="KW-1185">Reference proteome</keyword>
<dbReference type="Proteomes" id="UP000198908">
    <property type="component" value="Unassembled WGS sequence"/>
</dbReference>
<organism evidence="5 6">
    <name type="scientific">Paraburkholderia lycopersici</name>
    <dbReference type="NCBI Taxonomy" id="416944"/>
    <lineage>
        <taxon>Bacteria</taxon>
        <taxon>Pseudomonadati</taxon>
        <taxon>Pseudomonadota</taxon>
        <taxon>Betaproteobacteria</taxon>
        <taxon>Burkholderiales</taxon>
        <taxon>Burkholderiaceae</taxon>
        <taxon>Paraburkholderia</taxon>
    </lineage>
</organism>
<dbReference type="InterPro" id="IPR027417">
    <property type="entry name" value="P-loop_NTPase"/>
</dbReference>
<dbReference type="GO" id="GO:0016887">
    <property type="term" value="F:ATP hydrolysis activity"/>
    <property type="evidence" value="ECO:0007669"/>
    <property type="project" value="InterPro"/>
</dbReference>
<dbReference type="SUPFAM" id="SSF52540">
    <property type="entry name" value="P-loop containing nucleoside triphosphate hydrolases"/>
    <property type="match status" value="2"/>
</dbReference>
<dbReference type="CDD" id="cd19481">
    <property type="entry name" value="RecA-like_protease"/>
    <property type="match status" value="1"/>
</dbReference>
<dbReference type="OrthoDB" id="9802352at2"/>
<dbReference type="Pfam" id="PF00004">
    <property type="entry name" value="AAA"/>
    <property type="match status" value="2"/>
</dbReference>
<dbReference type="EMBL" id="FMYQ01000011">
    <property type="protein sequence ID" value="SDC86496.1"/>
    <property type="molecule type" value="Genomic_DNA"/>
</dbReference>
<reference evidence="6" key="1">
    <citation type="submission" date="2016-09" db="EMBL/GenBank/DDBJ databases">
        <authorList>
            <person name="Varghese N."/>
            <person name="Submissions S."/>
        </authorList>
    </citation>
    <scope>NUCLEOTIDE SEQUENCE [LARGE SCALE GENOMIC DNA]</scope>
    <source>
        <strain evidence="6">TNe-862</strain>
    </source>
</reference>
<dbReference type="Gene3D" id="3.40.50.300">
    <property type="entry name" value="P-loop containing nucleotide triphosphate hydrolases"/>
    <property type="match status" value="2"/>
</dbReference>
<protein>
    <submittedName>
        <fullName evidence="5">AAA+-type ATPase, SpoVK/Ycf46/Vps4 family</fullName>
    </submittedName>
</protein>
<evidence type="ECO:0000256" key="3">
    <source>
        <dbReference type="ARBA" id="ARBA00022840"/>
    </source>
</evidence>